<dbReference type="STRING" id="1353009.A0A1Y2IG61"/>
<dbReference type="OrthoDB" id="3265815at2759"/>
<dbReference type="AlphaFoldDB" id="A0A1Y2IG61"/>
<protein>
    <recommendedName>
        <fullName evidence="4">BTB domain-containing protein</fullName>
    </recommendedName>
</protein>
<reference evidence="2 3" key="1">
    <citation type="journal article" date="2015" name="Biotechnol. Biofuels">
        <title>Enhanced degradation of softwood versus hardwood by the white-rot fungus Pycnoporus coccineus.</title>
        <authorList>
            <person name="Couturier M."/>
            <person name="Navarro D."/>
            <person name="Chevret D."/>
            <person name="Henrissat B."/>
            <person name="Piumi F."/>
            <person name="Ruiz-Duenas F.J."/>
            <person name="Martinez A.T."/>
            <person name="Grigoriev I.V."/>
            <person name="Riley R."/>
            <person name="Lipzen A."/>
            <person name="Berrin J.G."/>
            <person name="Master E.R."/>
            <person name="Rosso M.N."/>
        </authorList>
    </citation>
    <scope>NUCLEOTIDE SEQUENCE [LARGE SCALE GENOMIC DNA]</scope>
    <source>
        <strain evidence="2 3">BRFM310</strain>
    </source>
</reference>
<keyword evidence="3" id="KW-1185">Reference proteome</keyword>
<evidence type="ECO:0000313" key="2">
    <source>
        <dbReference type="EMBL" id="OSC99522.1"/>
    </source>
</evidence>
<feature type="compositionally biased region" description="Polar residues" evidence="1">
    <location>
        <begin position="12"/>
        <end position="24"/>
    </location>
</feature>
<evidence type="ECO:0008006" key="4">
    <source>
        <dbReference type="Google" id="ProtNLM"/>
    </source>
</evidence>
<organism evidence="2 3">
    <name type="scientific">Trametes coccinea (strain BRFM310)</name>
    <name type="common">Pycnoporus coccineus</name>
    <dbReference type="NCBI Taxonomy" id="1353009"/>
    <lineage>
        <taxon>Eukaryota</taxon>
        <taxon>Fungi</taxon>
        <taxon>Dikarya</taxon>
        <taxon>Basidiomycota</taxon>
        <taxon>Agaricomycotina</taxon>
        <taxon>Agaricomycetes</taxon>
        <taxon>Polyporales</taxon>
        <taxon>Polyporaceae</taxon>
        <taxon>Trametes</taxon>
    </lineage>
</organism>
<name>A0A1Y2IG61_TRAC3</name>
<feature type="region of interest" description="Disordered" evidence="1">
    <location>
        <begin position="11"/>
        <end position="44"/>
    </location>
</feature>
<sequence length="328" mass="35956">MEYFDFPLLIPTDQSGSSSETTLPAENVKQEDQEGTIKTPVGTPLGPPSVVTVSTAFHPSLTFDGAPPDLVLVSSDGVHFYVHRLRLVSVSTNLLAGLLPVEFDEDVKPSTLPLVHVLQNAEVLNVAIHTMYGLSCLHYYPTLEVVDAALDALKLYGAPVQVLAAFNQPLYQLLLTFAPFRPIDAYAIAAHHSLEDAAVAISSHLLAYDLSRLPDETAQKMGPIYLKRLFVLHQSRIIALRNILFRPPASHPPAPGCTPDIQQRLTRAWALAAAQLVWDVLPSVSTMALRSLLEPIATKLECQLCAAALLRRVQEVVYEWSSVKQRSI</sequence>
<gene>
    <name evidence="2" type="ORF">PYCCODRAFT_1470221</name>
</gene>
<accession>A0A1Y2IG61</accession>
<dbReference type="EMBL" id="KZ084127">
    <property type="protein sequence ID" value="OSC99522.1"/>
    <property type="molecule type" value="Genomic_DNA"/>
</dbReference>
<dbReference type="Proteomes" id="UP000193067">
    <property type="component" value="Unassembled WGS sequence"/>
</dbReference>
<proteinExistence type="predicted"/>
<evidence type="ECO:0000313" key="3">
    <source>
        <dbReference type="Proteomes" id="UP000193067"/>
    </source>
</evidence>
<evidence type="ECO:0000256" key="1">
    <source>
        <dbReference type="SAM" id="MobiDB-lite"/>
    </source>
</evidence>